<gene>
    <name evidence="1" type="primary">bamC</name>
    <name evidence="1" type="ORF">V6256_04980</name>
</gene>
<evidence type="ECO:0000313" key="2">
    <source>
        <dbReference type="Proteomes" id="UP001369082"/>
    </source>
</evidence>
<name>A0ABU9GNS0_9GAMM</name>
<dbReference type="RefSeq" id="WP_341596974.1">
    <property type="nucleotide sequence ID" value="NZ_JBAKAZ010000012.1"/>
</dbReference>
<accession>A0ABU9GNS0</accession>
<organism evidence="1 2">
    <name type="scientific">Psychromonas aquatilis</name>
    <dbReference type="NCBI Taxonomy" id="2005072"/>
    <lineage>
        <taxon>Bacteria</taxon>
        <taxon>Pseudomonadati</taxon>
        <taxon>Pseudomonadota</taxon>
        <taxon>Gammaproteobacteria</taxon>
        <taxon>Alteromonadales</taxon>
        <taxon>Psychromonadaceae</taxon>
        <taxon>Psychromonas</taxon>
    </lineage>
</organism>
<dbReference type="PROSITE" id="PS51257">
    <property type="entry name" value="PROKAR_LIPOPROTEIN"/>
    <property type="match status" value="1"/>
</dbReference>
<dbReference type="Pfam" id="PF06804">
    <property type="entry name" value="Lipoprotein_18"/>
    <property type="match status" value="1"/>
</dbReference>
<dbReference type="InterPro" id="IPR042268">
    <property type="entry name" value="BamC_C"/>
</dbReference>
<dbReference type="EMBL" id="JBAKAZ010000012">
    <property type="protein sequence ID" value="MEL0628959.1"/>
    <property type="molecule type" value="Genomic_DNA"/>
</dbReference>
<dbReference type="Gene3D" id="3.30.310.170">
    <property type="entry name" value="Outer membrane protein assembly factor BamC"/>
    <property type="match status" value="1"/>
</dbReference>
<protein>
    <submittedName>
        <fullName evidence="1">Outer membrane protein assembly factor BamC</fullName>
    </submittedName>
</protein>
<reference evidence="1 2" key="1">
    <citation type="submission" date="2024-02" db="EMBL/GenBank/DDBJ databases">
        <title>Bacteria isolated from the canopy kelp, Nereocystis luetkeana.</title>
        <authorList>
            <person name="Pfister C.A."/>
            <person name="Younker I.T."/>
            <person name="Light S.H."/>
        </authorList>
    </citation>
    <scope>NUCLEOTIDE SEQUENCE [LARGE SCALE GENOMIC DNA]</scope>
    <source>
        <strain evidence="1 2">TI.1.05</strain>
    </source>
</reference>
<sequence>MRKNKVLSQVVSLVVLTSAVSSCARFEERTQAEGNYDYQEVNLHNQYDSGEFSSKENRTVFKIDELTEKQEEYGSLGRQVDVRPPAQLIPILDGIYLDNDPNQTKIIFDPNVQSDELQEKVWGLIEAYLAEKQADPVINEAALAINTGKIKNTRSYGSMSTNTVEEVGDYNLQLLKDNSAQGLALLIDVQSYQLNNDGDLIEPKLGGRPKHNIEVAFANDLLAFAYAKQQAEALEAANNQPLPIKLGFDDNHQTAWIVDDEFLDVWNKLPSLLSLMSFELVEEDKNLGYFLVEFEPQDAEYWAQNNLNPIDLEAGEYFVQLGELTGGETSIIWLDDNKKPLEDQVVTELYFSITDKIRTVILENDKQTKPL</sequence>
<evidence type="ECO:0000313" key="1">
    <source>
        <dbReference type="EMBL" id="MEL0628959.1"/>
    </source>
</evidence>
<dbReference type="Proteomes" id="UP001369082">
    <property type="component" value="Unassembled WGS sequence"/>
</dbReference>
<dbReference type="InterPro" id="IPR010653">
    <property type="entry name" value="NlpB/DapX"/>
</dbReference>
<comment type="caution">
    <text evidence="1">The sequence shown here is derived from an EMBL/GenBank/DDBJ whole genome shotgun (WGS) entry which is preliminary data.</text>
</comment>
<proteinExistence type="predicted"/>
<keyword evidence="2" id="KW-1185">Reference proteome</keyword>